<evidence type="ECO:0000256" key="1">
    <source>
        <dbReference type="ARBA" id="ARBA00012513"/>
    </source>
</evidence>
<keyword evidence="7" id="KW-0808">Transferase</keyword>
<feature type="binding site" evidence="4">
    <location>
        <position position="43"/>
    </location>
    <ligand>
        <name>ATP</name>
        <dbReference type="ChEBI" id="CHEBI:30616"/>
    </ligand>
</feature>
<evidence type="ECO:0000256" key="3">
    <source>
        <dbReference type="ARBA" id="ARBA00022840"/>
    </source>
</evidence>
<evidence type="ECO:0000256" key="2">
    <source>
        <dbReference type="ARBA" id="ARBA00022741"/>
    </source>
</evidence>
<dbReference type="InterPro" id="IPR050235">
    <property type="entry name" value="CK1_Ser-Thr_kinase"/>
</dbReference>
<dbReference type="Pfam" id="PF00069">
    <property type="entry name" value="Pkinase"/>
    <property type="match status" value="1"/>
</dbReference>
<dbReference type="InterPro" id="IPR008271">
    <property type="entry name" value="Ser/Thr_kinase_AS"/>
</dbReference>
<keyword evidence="8" id="KW-1185">Reference proteome</keyword>
<dbReference type="InterPro" id="IPR017441">
    <property type="entry name" value="Protein_kinase_ATP_BS"/>
</dbReference>
<gene>
    <name evidence="7" type="ORF">B4U79_05113</name>
</gene>
<sequence length="315" mass="36876">MESQQMPILVGPYFKVGPKLGEGSFGELRLGVNLKSQEMVAIKFEPLNSGETHLQSEYETYKKIGEAEGFPRIYYYGLCGKYNCLVLQLLGKSLEDLFDLCNRKFSLKTVVQIAIQIIDRFENLHDRNYVYCDIKPQNFLLGCNSKANIIHLIDFGMAKEYRDPDTGRHCIYSQSGKVLGTVRYLSLNTNFGHEHSRRDDLEAFGYMLIYFFKGELPWQGLHIKDQREKIRRIGKMKQTMPIEDICKGCPKEFEEFLSYCRKLSFFEIPDYDFLRKLFKNLFEKGFANDNIYDWTLKIQAEELKKDNKPDDRSIF</sequence>
<dbReference type="InterPro" id="IPR011009">
    <property type="entry name" value="Kinase-like_dom_sf"/>
</dbReference>
<comment type="similarity">
    <text evidence="5">Belongs to the protein kinase superfamily.</text>
</comment>
<reference evidence="7 8" key="1">
    <citation type="journal article" date="2018" name="Gigascience">
        <title>Genomes of trombidid mites reveal novel predicted allergens and laterally-transferred genes associated with secondary metabolism.</title>
        <authorList>
            <person name="Dong X."/>
            <person name="Chaisiri K."/>
            <person name="Xia D."/>
            <person name="Armstrong S.D."/>
            <person name="Fang Y."/>
            <person name="Donnelly M.J."/>
            <person name="Kadowaki T."/>
            <person name="McGarry J.W."/>
            <person name="Darby A.C."/>
            <person name="Makepeace B.L."/>
        </authorList>
    </citation>
    <scope>NUCLEOTIDE SEQUENCE [LARGE SCALE GENOMIC DNA]</scope>
    <source>
        <strain evidence="7">UoL-WK</strain>
    </source>
</reference>
<dbReference type="EC" id="2.7.11.1" evidence="1"/>
<dbReference type="STRING" id="1965070.A0A443RJ34"/>
<evidence type="ECO:0000256" key="5">
    <source>
        <dbReference type="RuleBase" id="RU000304"/>
    </source>
</evidence>
<dbReference type="PANTHER" id="PTHR11909">
    <property type="entry name" value="CASEIN KINASE-RELATED"/>
    <property type="match status" value="1"/>
</dbReference>
<dbReference type="PROSITE" id="PS00107">
    <property type="entry name" value="PROTEIN_KINASE_ATP"/>
    <property type="match status" value="1"/>
</dbReference>
<name>A0A443RJ34_9ACAR</name>
<evidence type="ECO:0000256" key="4">
    <source>
        <dbReference type="PROSITE-ProRule" id="PRU10141"/>
    </source>
</evidence>
<evidence type="ECO:0000313" key="7">
    <source>
        <dbReference type="EMBL" id="RWS15253.1"/>
    </source>
</evidence>
<dbReference type="EMBL" id="NCKU01000507">
    <property type="protein sequence ID" value="RWS15253.1"/>
    <property type="molecule type" value="Genomic_DNA"/>
</dbReference>
<keyword evidence="5" id="KW-0723">Serine/threonine-protein kinase</keyword>
<keyword evidence="7" id="KW-0418">Kinase</keyword>
<dbReference type="Proteomes" id="UP000285301">
    <property type="component" value="Unassembled WGS sequence"/>
</dbReference>
<evidence type="ECO:0000259" key="6">
    <source>
        <dbReference type="PROSITE" id="PS50011"/>
    </source>
</evidence>
<comment type="caution">
    <text evidence="7">The sequence shown here is derived from an EMBL/GenBank/DDBJ whole genome shotgun (WGS) entry which is preliminary data.</text>
</comment>
<dbReference type="CDD" id="cd14016">
    <property type="entry name" value="STKc_CK1"/>
    <property type="match status" value="1"/>
</dbReference>
<dbReference type="AlphaFoldDB" id="A0A443RJ34"/>
<dbReference type="GO" id="GO:0004674">
    <property type="term" value="F:protein serine/threonine kinase activity"/>
    <property type="evidence" value="ECO:0007669"/>
    <property type="project" value="UniProtKB-KW"/>
</dbReference>
<dbReference type="GO" id="GO:0005524">
    <property type="term" value="F:ATP binding"/>
    <property type="evidence" value="ECO:0007669"/>
    <property type="project" value="UniProtKB-UniRule"/>
</dbReference>
<dbReference type="InterPro" id="IPR000719">
    <property type="entry name" value="Prot_kinase_dom"/>
</dbReference>
<accession>A0A443RJ34</accession>
<dbReference type="Gene3D" id="1.10.510.10">
    <property type="entry name" value="Transferase(Phosphotransferase) domain 1"/>
    <property type="match status" value="1"/>
</dbReference>
<feature type="domain" description="Protein kinase" evidence="6">
    <location>
        <begin position="14"/>
        <end position="282"/>
    </location>
</feature>
<dbReference type="PROSITE" id="PS00108">
    <property type="entry name" value="PROTEIN_KINASE_ST"/>
    <property type="match status" value="1"/>
</dbReference>
<organism evidence="7 8">
    <name type="scientific">Dinothrombium tinctorium</name>
    <dbReference type="NCBI Taxonomy" id="1965070"/>
    <lineage>
        <taxon>Eukaryota</taxon>
        <taxon>Metazoa</taxon>
        <taxon>Ecdysozoa</taxon>
        <taxon>Arthropoda</taxon>
        <taxon>Chelicerata</taxon>
        <taxon>Arachnida</taxon>
        <taxon>Acari</taxon>
        <taxon>Acariformes</taxon>
        <taxon>Trombidiformes</taxon>
        <taxon>Prostigmata</taxon>
        <taxon>Anystina</taxon>
        <taxon>Parasitengona</taxon>
        <taxon>Trombidioidea</taxon>
        <taxon>Trombidiidae</taxon>
        <taxon>Dinothrombium</taxon>
    </lineage>
</organism>
<dbReference type="SUPFAM" id="SSF56112">
    <property type="entry name" value="Protein kinase-like (PK-like)"/>
    <property type="match status" value="1"/>
</dbReference>
<evidence type="ECO:0000313" key="8">
    <source>
        <dbReference type="Proteomes" id="UP000285301"/>
    </source>
</evidence>
<keyword evidence="2 4" id="KW-0547">Nucleotide-binding</keyword>
<protein>
    <recommendedName>
        <fullName evidence="1">non-specific serine/threonine protein kinase</fullName>
        <ecNumber evidence="1">2.7.11.1</ecNumber>
    </recommendedName>
</protein>
<keyword evidence="3 4" id="KW-0067">ATP-binding</keyword>
<proteinExistence type="inferred from homology"/>
<dbReference type="SMART" id="SM00220">
    <property type="entry name" value="S_TKc"/>
    <property type="match status" value="1"/>
</dbReference>
<dbReference type="OrthoDB" id="5800476at2759"/>
<dbReference type="PROSITE" id="PS50011">
    <property type="entry name" value="PROTEIN_KINASE_DOM"/>
    <property type="match status" value="1"/>
</dbReference>